<organism evidence="1 2">
    <name type="scientific">Alcaligenes phenolicus</name>
    <dbReference type="NCBI Taxonomy" id="232846"/>
    <lineage>
        <taxon>Bacteria</taxon>
        <taxon>Pseudomonadati</taxon>
        <taxon>Pseudomonadota</taxon>
        <taxon>Betaproteobacteria</taxon>
        <taxon>Burkholderiales</taxon>
        <taxon>Alcaligenaceae</taxon>
        <taxon>Alcaligenes</taxon>
    </lineage>
</organism>
<name>A0AAW5VR93_9BURK</name>
<protein>
    <submittedName>
        <fullName evidence="1">TniB family NTP-binding protein</fullName>
    </submittedName>
</protein>
<dbReference type="SUPFAM" id="SSF52540">
    <property type="entry name" value="P-loop containing nucleoside triphosphate hydrolases"/>
    <property type="match status" value="1"/>
</dbReference>
<dbReference type="Proteomes" id="UP001208074">
    <property type="component" value="Unassembled WGS sequence"/>
</dbReference>
<reference evidence="1" key="1">
    <citation type="submission" date="2022-11" db="EMBL/GenBank/DDBJ databases">
        <title>Biodiversity and phylogenetic relationships of bacteria.</title>
        <authorList>
            <person name="Machado R.A.R."/>
            <person name="Bhat A."/>
            <person name="Loulou A."/>
            <person name="Kallel S."/>
        </authorList>
    </citation>
    <scope>NUCLEOTIDE SEQUENCE</scope>
    <source>
        <strain evidence="1">DSM 16503</strain>
    </source>
</reference>
<gene>
    <name evidence="1" type="ORF">OSH02_09845</name>
</gene>
<evidence type="ECO:0000313" key="2">
    <source>
        <dbReference type="Proteomes" id="UP001208074"/>
    </source>
</evidence>
<evidence type="ECO:0000313" key="1">
    <source>
        <dbReference type="EMBL" id="MCX5565668.1"/>
    </source>
</evidence>
<proteinExistence type="predicted"/>
<dbReference type="AlphaFoldDB" id="A0AAW5VR93"/>
<comment type="caution">
    <text evidence="1">The sequence shown here is derived from an EMBL/GenBank/DDBJ whole genome shotgun (WGS) entry which is preliminary data.</text>
</comment>
<accession>A0AAW5VR93</accession>
<dbReference type="InterPro" id="IPR027417">
    <property type="entry name" value="P-loop_NTPase"/>
</dbReference>
<dbReference type="Gene3D" id="3.40.50.300">
    <property type="entry name" value="P-loop containing nucleotide triphosphate hydrolases"/>
    <property type="match status" value="1"/>
</dbReference>
<dbReference type="RefSeq" id="WP_026485413.1">
    <property type="nucleotide sequence ID" value="NZ_JAPKNB010000006.1"/>
</dbReference>
<dbReference type="EMBL" id="JAPKNB010000006">
    <property type="protein sequence ID" value="MCX5565668.1"/>
    <property type="molecule type" value="Genomic_DNA"/>
</dbReference>
<sequence>MSKAGELKLKIEKCELPHHAYVELFEILEGRIQEALEGGASRIEWIVGPSRVGKTMMISSLSRRHPEEKVDGRRHVPVLVVPIPPNISPKLLPVSVMLALKIPLPPRGISSGVMLNRLVEQLRLANTRVLIFEEASHLVELGARVPPRAAADWFKSLADTLNLTLILFGVPRLRALFDSNEQLRLRASARREFRPYNMQMPEQKKAFATCVITYADMFKCAGWPFQLSVSELVSQCYLLSGGLVGVVSRFMQELASQMRRESERAITLEDCRLAACSIESAGHPQFAAFYESSVTQAALAAAHSHVLETNLMSLPRIKMPGGME</sequence>
<dbReference type="Pfam" id="PF05621">
    <property type="entry name" value="TniB"/>
    <property type="match status" value="1"/>
</dbReference>
<dbReference type="InterPro" id="IPR008868">
    <property type="entry name" value="TniB"/>
</dbReference>